<dbReference type="Proteomes" id="UP001558613">
    <property type="component" value="Unassembled WGS sequence"/>
</dbReference>
<evidence type="ECO:0000313" key="2">
    <source>
        <dbReference type="EMBL" id="KAL1263147.1"/>
    </source>
</evidence>
<accession>A0ABR3MDG1</accession>
<feature type="region of interest" description="Disordered" evidence="1">
    <location>
        <begin position="23"/>
        <end position="76"/>
    </location>
</feature>
<evidence type="ECO:0000313" key="3">
    <source>
        <dbReference type="Proteomes" id="UP001558613"/>
    </source>
</evidence>
<keyword evidence="3" id="KW-1185">Reference proteome</keyword>
<comment type="caution">
    <text evidence="2">The sequence shown here is derived from an EMBL/GenBank/DDBJ whole genome shotgun (WGS) entry which is preliminary data.</text>
</comment>
<dbReference type="EMBL" id="JAYMGO010000013">
    <property type="protein sequence ID" value="KAL1263147.1"/>
    <property type="molecule type" value="Genomic_DNA"/>
</dbReference>
<sequence length="76" mass="8316">MAVGQRIGRAAFETDAILSKLPPKTSEPLLRLPEGSLPLPRLFRRDGASAGQEEKTSPRNTKKQGHLLISPNKDLI</sequence>
<reference evidence="2 3" key="1">
    <citation type="submission" date="2023-09" db="EMBL/GenBank/DDBJ databases">
        <authorList>
            <person name="Wang M."/>
        </authorList>
    </citation>
    <scope>NUCLEOTIDE SEQUENCE [LARGE SCALE GENOMIC DNA]</scope>
    <source>
        <strain evidence="2">GT-2023</strain>
        <tissue evidence="2">Liver</tissue>
    </source>
</reference>
<proteinExistence type="predicted"/>
<protein>
    <submittedName>
        <fullName evidence="2">Uncharacterized protein</fullName>
    </submittedName>
</protein>
<feature type="compositionally biased region" description="Basic and acidic residues" evidence="1">
    <location>
        <begin position="43"/>
        <end position="57"/>
    </location>
</feature>
<gene>
    <name evidence="2" type="ORF">QQF64_005886</name>
</gene>
<organism evidence="2 3">
    <name type="scientific">Cirrhinus molitorella</name>
    <name type="common">mud carp</name>
    <dbReference type="NCBI Taxonomy" id="172907"/>
    <lineage>
        <taxon>Eukaryota</taxon>
        <taxon>Metazoa</taxon>
        <taxon>Chordata</taxon>
        <taxon>Craniata</taxon>
        <taxon>Vertebrata</taxon>
        <taxon>Euteleostomi</taxon>
        <taxon>Actinopterygii</taxon>
        <taxon>Neopterygii</taxon>
        <taxon>Teleostei</taxon>
        <taxon>Ostariophysi</taxon>
        <taxon>Cypriniformes</taxon>
        <taxon>Cyprinidae</taxon>
        <taxon>Labeoninae</taxon>
        <taxon>Labeonini</taxon>
        <taxon>Cirrhinus</taxon>
    </lineage>
</organism>
<evidence type="ECO:0000256" key="1">
    <source>
        <dbReference type="SAM" id="MobiDB-lite"/>
    </source>
</evidence>
<name>A0ABR3MDG1_9TELE</name>